<keyword evidence="3" id="KW-1185">Reference proteome</keyword>
<reference evidence="2" key="1">
    <citation type="submission" date="2022-08" db="EMBL/GenBank/DDBJ databases">
        <authorList>
            <person name="Gutierrez-Valencia J."/>
        </authorList>
    </citation>
    <scope>NUCLEOTIDE SEQUENCE</scope>
</reference>
<evidence type="ECO:0000313" key="3">
    <source>
        <dbReference type="Proteomes" id="UP001154282"/>
    </source>
</evidence>
<protein>
    <submittedName>
        <fullName evidence="2">Uncharacterized protein</fullName>
    </submittedName>
</protein>
<organism evidence="2 3">
    <name type="scientific">Linum tenue</name>
    <dbReference type="NCBI Taxonomy" id="586396"/>
    <lineage>
        <taxon>Eukaryota</taxon>
        <taxon>Viridiplantae</taxon>
        <taxon>Streptophyta</taxon>
        <taxon>Embryophyta</taxon>
        <taxon>Tracheophyta</taxon>
        <taxon>Spermatophyta</taxon>
        <taxon>Magnoliopsida</taxon>
        <taxon>eudicotyledons</taxon>
        <taxon>Gunneridae</taxon>
        <taxon>Pentapetalae</taxon>
        <taxon>rosids</taxon>
        <taxon>fabids</taxon>
        <taxon>Malpighiales</taxon>
        <taxon>Linaceae</taxon>
        <taxon>Linum</taxon>
    </lineage>
</organism>
<evidence type="ECO:0000313" key="2">
    <source>
        <dbReference type="EMBL" id="CAI0425052.1"/>
    </source>
</evidence>
<feature type="compositionally biased region" description="Polar residues" evidence="1">
    <location>
        <begin position="1"/>
        <end position="14"/>
    </location>
</feature>
<feature type="region of interest" description="Disordered" evidence="1">
    <location>
        <begin position="1"/>
        <end position="21"/>
    </location>
</feature>
<gene>
    <name evidence="2" type="ORF">LITE_LOCUS20204</name>
</gene>
<dbReference type="Proteomes" id="UP001154282">
    <property type="component" value="Unassembled WGS sequence"/>
</dbReference>
<proteinExistence type="predicted"/>
<feature type="non-terminal residue" evidence="2">
    <location>
        <position position="1"/>
    </location>
</feature>
<dbReference type="AlphaFoldDB" id="A0AAV0KRY8"/>
<dbReference type="EMBL" id="CAMGYJ010000005">
    <property type="protein sequence ID" value="CAI0425052.1"/>
    <property type="molecule type" value="Genomic_DNA"/>
</dbReference>
<sequence>LPSFTPSRIRTYDQSADRSTTELLRNNGRLDLIEFNSRSQPMNNMSSKFPS</sequence>
<accession>A0AAV0KRY8</accession>
<evidence type="ECO:0000256" key="1">
    <source>
        <dbReference type="SAM" id="MobiDB-lite"/>
    </source>
</evidence>
<comment type="caution">
    <text evidence="2">The sequence shown here is derived from an EMBL/GenBank/DDBJ whole genome shotgun (WGS) entry which is preliminary data.</text>
</comment>
<name>A0AAV0KRY8_9ROSI</name>